<protein>
    <submittedName>
        <fullName evidence="1">Uncharacterized protein</fullName>
    </submittedName>
</protein>
<reference evidence="1" key="1">
    <citation type="submission" date="2021-03" db="EMBL/GenBank/DDBJ databases">
        <authorList>
            <person name="Palmer J.M."/>
        </authorList>
    </citation>
    <scope>NUCLEOTIDE SEQUENCE</scope>
    <source>
        <strain evidence="1">ARV_011</strain>
    </source>
</reference>
<dbReference type="OrthoDB" id="4009323at2759"/>
<accession>A0A9P7VCY0</accession>
<dbReference type="AlphaFoldDB" id="A0A9P7VCY0"/>
<comment type="caution">
    <text evidence="1">The sequence shown here is derived from an EMBL/GenBank/DDBJ whole genome shotgun (WGS) entry which is preliminary data.</text>
</comment>
<evidence type="ECO:0000313" key="1">
    <source>
        <dbReference type="EMBL" id="KAG7195530.1"/>
    </source>
</evidence>
<dbReference type="RefSeq" id="XP_043051075.1">
    <property type="nucleotide sequence ID" value="XM_043194023.1"/>
</dbReference>
<proteinExistence type="predicted"/>
<dbReference type="Proteomes" id="UP000790833">
    <property type="component" value="Unassembled WGS sequence"/>
</dbReference>
<gene>
    <name evidence="1" type="ORF">KQ657_003293</name>
</gene>
<dbReference type="EMBL" id="JAHMUF010000003">
    <property type="protein sequence ID" value="KAG7195530.1"/>
    <property type="molecule type" value="Genomic_DNA"/>
</dbReference>
<sequence length="411" mass="48020">MSSSMSSNSTFISSRSISSDLDILATLVDLLNDPLPNYDTLIDKLVDNDHLLYQGFKLFFPKGLFLQTSSLFYLLIPYLQQQNEQHYGSFIEILTNFESLLPPYFDIEFPQLANEQLIYDITLDYARVFPPSTKAFKLSIIKELMFNPESILDRDEYYENSILRAIISKESNDRPQSFDELSLKVIDIMEYLMFYLDSLKVILKIFNKVRLTLSFKSEILSLEAHLYDDAQQQLASKLELTNETLTQELDLIIQGGTKGLSQWPAIPYAIKTLKQLHGYIQDVHVGFQWTIDRLPKEYPQPGSILLKDEHHFLKVIDNFIKRFGGLIELLEREIIDTIDKLPEQQEDDESINNNHKIFIITSFIELRTFLELDSMLKGEFFQRINLFSFRFVFEDLITKLLHTNNEEFIIQ</sequence>
<keyword evidence="2" id="KW-1185">Reference proteome</keyword>
<evidence type="ECO:0000313" key="2">
    <source>
        <dbReference type="Proteomes" id="UP000790833"/>
    </source>
</evidence>
<name>A0A9P7VCY0_9ASCO</name>
<dbReference type="GeneID" id="66116667"/>
<organism evidence="1 2">
    <name type="scientific">Scheffersomyces spartinae</name>
    <dbReference type="NCBI Taxonomy" id="45513"/>
    <lineage>
        <taxon>Eukaryota</taxon>
        <taxon>Fungi</taxon>
        <taxon>Dikarya</taxon>
        <taxon>Ascomycota</taxon>
        <taxon>Saccharomycotina</taxon>
        <taxon>Pichiomycetes</taxon>
        <taxon>Debaryomycetaceae</taxon>
        <taxon>Scheffersomyces</taxon>
    </lineage>
</organism>